<gene>
    <name evidence="2" type="ORF">AVEN_130349_1</name>
</gene>
<dbReference type="Pfam" id="PF18701">
    <property type="entry name" value="DUF5641"/>
    <property type="match status" value="1"/>
</dbReference>
<dbReference type="InterPro" id="IPR040676">
    <property type="entry name" value="DUF5641"/>
</dbReference>
<keyword evidence="3" id="KW-1185">Reference proteome</keyword>
<organism evidence="2 3">
    <name type="scientific">Araneus ventricosus</name>
    <name type="common">Orbweaver spider</name>
    <name type="synonym">Epeira ventricosa</name>
    <dbReference type="NCBI Taxonomy" id="182803"/>
    <lineage>
        <taxon>Eukaryota</taxon>
        <taxon>Metazoa</taxon>
        <taxon>Ecdysozoa</taxon>
        <taxon>Arthropoda</taxon>
        <taxon>Chelicerata</taxon>
        <taxon>Arachnida</taxon>
        <taxon>Araneae</taxon>
        <taxon>Araneomorphae</taxon>
        <taxon>Entelegynae</taxon>
        <taxon>Araneoidea</taxon>
        <taxon>Araneidae</taxon>
        <taxon>Araneus</taxon>
    </lineage>
</organism>
<feature type="domain" description="DUF5641" evidence="1">
    <location>
        <begin position="5"/>
        <end position="57"/>
    </location>
</feature>
<evidence type="ECO:0000313" key="2">
    <source>
        <dbReference type="EMBL" id="GBL90235.1"/>
    </source>
</evidence>
<evidence type="ECO:0000313" key="3">
    <source>
        <dbReference type="Proteomes" id="UP000499080"/>
    </source>
</evidence>
<dbReference type="Proteomes" id="UP000499080">
    <property type="component" value="Unassembled WGS sequence"/>
</dbReference>
<dbReference type="EMBL" id="BGPR01000070">
    <property type="protein sequence ID" value="GBL90235.1"/>
    <property type="molecule type" value="Genomic_DNA"/>
</dbReference>
<dbReference type="AlphaFoldDB" id="A0A4Y2BFS8"/>
<protein>
    <recommendedName>
        <fullName evidence="1">DUF5641 domain-containing protein</fullName>
    </recommendedName>
</protein>
<proteinExistence type="predicted"/>
<comment type="caution">
    <text evidence="2">The sequence shown here is derived from an EMBL/GenBank/DDBJ whole genome shotgun (WGS) entry which is preliminary data.</text>
</comment>
<sequence>MLVHKGHSRKESLSVGDVVLLETDGKCIIWPLGIIIQILPGADGYSRVAKERTTHGKKVTIISFFEKESWSRDFILWKSVVLKSYHSLLSKRMKAHCLCVL</sequence>
<reference evidence="2 3" key="1">
    <citation type="journal article" date="2019" name="Sci. Rep.">
        <title>Orb-weaving spider Araneus ventricosus genome elucidates the spidroin gene catalogue.</title>
        <authorList>
            <person name="Kono N."/>
            <person name="Nakamura H."/>
            <person name="Ohtoshi R."/>
            <person name="Moran D.A.P."/>
            <person name="Shinohara A."/>
            <person name="Yoshida Y."/>
            <person name="Fujiwara M."/>
            <person name="Mori M."/>
            <person name="Tomita M."/>
            <person name="Arakawa K."/>
        </authorList>
    </citation>
    <scope>NUCLEOTIDE SEQUENCE [LARGE SCALE GENOMIC DNA]</scope>
</reference>
<accession>A0A4Y2BFS8</accession>
<evidence type="ECO:0000259" key="1">
    <source>
        <dbReference type="Pfam" id="PF18701"/>
    </source>
</evidence>
<name>A0A4Y2BFS8_ARAVE</name>